<proteinExistence type="predicted"/>
<feature type="transmembrane region" description="Helical" evidence="1">
    <location>
        <begin position="124"/>
        <end position="150"/>
    </location>
</feature>
<dbReference type="RefSeq" id="WP_122193876.1">
    <property type="nucleotide sequence ID" value="NZ_JBHSKC010000001.1"/>
</dbReference>
<comment type="caution">
    <text evidence="2">The sequence shown here is derived from an EMBL/GenBank/DDBJ whole genome shotgun (WGS) entry which is preliminary data.</text>
</comment>
<dbReference type="OrthoDB" id="3870305at2"/>
<dbReference type="AlphaFoldDB" id="A0A3M2MAU8"/>
<feature type="transmembrane region" description="Helical" evidence="1">
    <location>
        <begin position="83"/>
        <end position="103"/>
    </location>
</feature>
<reference evidence="2 3" key="1">
    <citation type="submission" date="2018-10" db="EMBL/GenBank/DDBJ databases">
        <title>Isolation from soil.</title>
        <authorList>
            <person name="Hu J."/>
        </authorList>
    </citation>
    <scope>NUCLEOTIDE SEQUENCE [LARGE SCALE GENOMIC DNA]</scope>
    <source>
        <strain evidence="2 3">NEAU-Ht49</strain>
    </source>
</reference>
<evidence type="ECO:0008006" key="4">
    <source>
        <dbReference type="Google" id="ProtNLM"/>
    </source>
</evidence>
<organism evidence="2 3">
    <name type="scientific">Actinomadura harenae</name>
    <dbReference type="NCBI Taxonomy" id="2483351"/>
    <lineage>
        <taxon>Bacteria</taxon>
        <taxon>Bacillati</taxon>
        <taxon>Actinomycetota</taxon>
        <taxon>Actinomycetes</taxon>
        <taxon>Streptosporangiales</taxon>
        <taxon>Thermomonosporaceae</taxon>
        <taxon>Actinomadura</taxon>
    </lineage>
</organism>
<dbReference type="Proteomes" id="UP000282674">
    <property type="component" value="Unassembled WGS sequence"/>
</dbReference>
<name>A0A3M2MAU8_9ACTN</name>
<keyword evidence="1" id="KW-0812">Transmembrane</keyword>
<keyword evidence="1" id="KW-0472">Membrane</keyword>
<accession>A0A3M2MAU8</accession>
<feature type="transmembrane region" description="Helical" evidence="1">
    <location>
        <begin position="51"/>
        <end position="71"/>
    </location>
</feature>
<dbReference type="EMBL" id="RFFG01000012">
    <property type="protein sequence ID" value="RMI45725.1"/>
    <property type="molecule type" value="Genomic_DNA"/>
</dbReference>
<sequence length="194" mass="20789">MLKYYGLTFLPWIILAVVSGFNAQAGAAAGLVAALVLLAADLRRGRRWDALLLEISTAVFLAGFTVLVVALPHAAIVHYGASLSIGWLGLTAWGTIAAGIPFTEGIARRQVSEEIAATALFHRIAVVLTSVWAAAFTVSATILGLVQHLAPHQTGLLIAVKVACFTVPALFTRWYPEVARKRYFEEHGIEQPTA</sequence>
<keyword evidence="3" id="KW-1185">Reference proteome</keyword>
<keyword evidence="1" id="KW-1133">Transmembrane helix</keyword>
<feature type="transmembrane region" description="Helical" evidence="1">
    <location>
        <begin position="12"/>
        <end position="39"/>
    </location>
</feature>
<evidence type="ECO:0000313" key="3">
    <source>
        <dbReference type="Proteomes" id="UP000282674"/>
    </source>
</evidence>
<evidence type="ECO:0000313" key="2">
    <source>
        <dbReference type="EMBL" id="RMI45725.1"/>
    </source>
</evidence>
<feature type="transmembrane region" description="Helical" evidence="1">
    <location>
        <begin position="156"/>
        <end position="175"/>
    </location>
</feature>
<gene>
    <name evidence="2" type="ORF">EBO15_09045</name>
</gene>
<protein>
    <recommendedName>
        <fullName evidence="4">DUF3159 domain-containing protein</fullName>
    </recommendedName>
</protein>
<evidence type="ECO:0000256" key="1">
    <source>
        <dbReference type="SAM" id="Phobius"/>
    </source>
</evidence>